<dbReference type="Gene3D" id="4.10.240.10">
    <property type="entry name" value="Zn(2)-C6 fungal-type DNA-binding domain"/>
    <property type="match status" value="1"/>
</dbReference>
<evidence type="ECO:0000256" key="1">
    <source>
        <dbReference type="ARBA" id="ARBA00004123"/>
    </source>
</evidence>
<reference evidence="10" key="1">
    <citation type="journal article" date="2015" name="BMC Genomics">
        <title>Genomic and transcriptomic analysis of the endophytic fungus Pestalotiopsis fici reveals its lifestyle and high potential for synthesis of natural products.</title>
        <authorList>
            <person name="Wang X."/>
            <person name="Zhang X."/>
            <person name="Liu L."/>
            <person name="Xiang M."/>
            <person name="Wang W."/>
            <person name="Sun X."/>
            <person name="Che Y."/>
            <person name="Guo L."/>
            <person name="Liu G."/>
            <person name="Guo L."/>
            <person name="Wang C."/>
            <person name="Yin W.B."/>
            <person name="Stadler M."/>
            <person name="Zhang X."/>
            <person name="Liu X."/>
        </authorList>
    </citation>
    <scope>NUCLEOTIDE SEQUENCE [LARGE SCALE GENOMIC DNA]</scope>
    <source>
        <strain evidence="10">W106-1 / CGMCC3.15140</strain>
    </source>
</reference>
<dbReference type="Pfam" id="PF04082">
    <property type="entry name" value="Fungal_trans"/>
    <property type="match status" value="1"/>
</dbReference>
<name>W3XMZ4_PESFW</name>
<keyword evidence="2" id="KW-0479">Metal-binding</keyword>
<keyword evidence="3" id="KW-0862">Zinc</keyword>
<dbReference type="InterPro" id="IPR001138">
    <property type="entry name" value="Zn2Cys6_DnaBD"/>
</dbReference>
<dbReference type="SMART" id="SM00066">
    <property type="entry name" value="GAL4"/>
    <property type="match status" value="1"/>
</dbReference>
<dbReference type="EMBL" id="KI912109">
    <property type="protein sequence ID" value="ETS86656.1"/>
    <property type="molecule type" value="Genomic_DNA"/>
</dbReference>
<dbReference type="KEGG" id="pfy:PFICI_00484"/>
<evidence type="ECO:0000256" key="7">
    <source>
        <dbReference type="ARBA" id="ARBA00023242"/>
    </source>
</evidence>
<evidence type="ECO:0000259" key="8">
    <source>
        <dbReference type="PROSITE" id="PS50048"/>
    </source>
</evidence>
<keyword evidence="5" id="KW-0238">DNA-binding</keyword>
<evidence type="ECO:0000313" key="9">
    <source>
        <dbReference type="EMBL" id="ETS86656.1"/>
    </source>
</evidence>
<dbReference type="CDD" id="cd12148">
    <property type="entry name" value="fungal_TF_MHR"/>
    <property type="match status" value="1"/>
</dbReference>
<proteinExistence type="predicted"/>
<dbReference type="GO" id="GO:0006351">
    <property type="term" value="P:DNA-templated transcription"/>
    <property type="evidence" value="ECO:0007669"/>
    <property type="project" value="InterPro"/>
</dbReference>
<dbReference type="Proteomes" id="UP000030651">
    <property type="component" value="Unassembled WGS sequence"/>
</dbReference>
<dbReference type="AlphaFoldDB" id="W3XMZ4"/>
<dbReference type="STRING" id="1229662.W3XMZ4"/>
<keyword evidence="4" id="KW-0805">Transcription regulation</keyword>
<dbReference type="SMART" id="SM00906">
    <property type="entry name" value="Fungal_trans"/>
    <property type="match status" value="1"/>
</dbReference>
<dbReference type="RefSeq" id="XP_007827256.1">
    <property type="nucleotide sequence ID" value="XM_007829065.1"/>
</dbReference>
<dbReference type="OMA" id="SALMYID"/>
<dbReference type="Pfam" id="PF00172">
    <property type="entry name" value="Zn_clus"/>
    <property type="match status" value="1"/>
</dbReference>
<protein>
    <recommendedName>
        <fullName evidence="8">Zn(2)-C6 fungal-type domain-containing protein</fullName>
    </recommendedName>
</protein>
<keyword evidence="6" id="KW-0804">Transcription</keyword>
<dbReference type="InterPro" id="IPR007219">
    <property type="entry name" value="XnlR_reg_dom"/>
</dbReference>
<dbReference type="GO" id="GO:0008270">
    <property type="term" value="F:zinc ion binding"/>
    <property type="evidence" value="ECO:0007669"/>
    <property type="project" value="InterPro"/>
</dbReference>
<dbReference type="InterPro" id="IPR036864">
    <property type="entry name" value="Zn2-C6_fun-type_DNA-bd_sf"/>
</dbReference>
<sequence length="663" mass="74146">MTSRISYPLQGRRAKGSSVRIRTGSRTHVACVNCKDRKVRCDGQVPACGNCQRRDLACVIEDPSTKQHQPRHYLKQLEQRVITLEKQLQEAKSGPAWASVPEREPTAFWDAEFEQSECDDLSSMIGTLSLNAAGSEPTYLGSSSAYAFTRFLKPSLRPAIESVTLCKTTNDESREVQAPEPCALPDHGTAIKLSNTYFNNIHPQYPFLLEKTFREWEDALADPFQTIFDPVPLFFLNMVYAIGATLLPNTGYSSEQLYASAMLFIDDILLYDNLKSIQAMLCCAAYSLRSPTGASQWKLGGQALRQCINLGYHRDQKRLKSTQLQFQQEMQKRAFWSAYVMECAASVVLGRPLSLHFQEIDVEASSHLPLDIDESRLTPMGIVGASPSSLPSPPGIMSYSNHGFRIRILLGRIQTALYSDCTLTSAEKYARVGELSAALEEWWAETPPPRVLPEGGALSFFMTPDFFNVSYNYAILQLYRVHIADRKNMAPDEVFLKCLHAARNICQGFRRQFFGKPTAYTWSAVHELFLAGLTYIYCLWTSPACRNASRYDQVSSMCTDCTVVLVIVAERWSNTAPFRDTFEVLFNRTMTMMADIQQGKQSEPALLSTDQGAYPLDLPQWIAGISTTGSSMTGADWLLSELVEDFLAASDPNVGDMAEIPLM</sequence>
<dbReference type="CDD" id="cd00067">
    <property type="entry name" value="GAL4"/>
    <property type="match status" value="1"/>
</dbReference>
<dbReference type="GO" id="GO:0000981">
    <property type="term" value="F:DNA-binding transcription factor activity, RNA polymerase II-specific"/>
    <property type="evidence" value="ECO:0007669"/>
    <property type="project" value="InterPro"/>
</dbReference>
<keyword evidence="7" id="KW-0539">Nucleus</keyword>
<dbReference type="PROSITE" id="PS50048">
    <property type="entry name" value="ZN2_CY6_FUNGAL_2"/>
    <property type="match status" value="1"/>
</dbReference>
<dbReference type="PROSITE" id="PS00463">
    <property type="entry name" value="ZN2_CY6_FUNGAL_1"/>
    <property type="match status" value="1"/>
</dbReference>
<evidence type="ECO:0000313" key="10">
    <source>
        <dbReference type="Proteomes" id="UP000030651"/>
    </source>
</evidence>
<dbReference type="InterPro" id="IPR052202">
    <property type="entry name" value="Yeast_MetPath_Reg"/>
</dbReference>
<evidence type="ECO:0000256" key="2">
    <source>
        <dbReference type="ARBA" id="ARBA00022723"/>
    </source>
</evidence>
<evidence type="ECO:0000256" key="6">
    <source>
        <dbReference type="ARBA" id="ARBA00023163"/>
    </source>
</evidence>
<evidence type="ECO:0000256" key="3">
    <source>
        <dbReference type="ARBA" id="ARBA00022833"/>
    </source>
</evidence>
<evidence type="ECO:0000256" key="4">
    <source>
        <dbReference type="ARBA" id="ARBA00023015"/>
    </source>
</evidence>
<accession>W3XMZ4</accession>
<dbReference type="GO" id="GO:0045944">
    <property type="term" value="P:positive regulation of transcription by RNA polymerase II"/>
    <property type="evidence" value="ECO:0007669"/>
    <property type="project" value="TreeGrafter"/>
</dbReference>
<dbReference type="InParanoid" id="W3XMZ4"/>
<dbReference type="eggNOG" id="ENOG502SKAB">
    <property type="taxonomic scope" value="Eukaryota"/>
</dbReference>
<evidence type="ECO:0000256" key="5">
    <source>
        <dbReference type="ARBA" id="ARBA00023125"/>
    </source>
</evidence>
<organism evidence="9 10">
    <name type="scientific">Pestalotiopsis fici (strain W106-1 / CGMCC3.15140)</name>
    <dbReference type="NCBI Taxonomy" id="1229662"/>
    <lineage>
        <taxon>Eukaryota</taxon>
        <taxon>Fungi</taxon>
        <taxon>Dikarya</taxon>
        <taxon>Ascomycota</taxon>
        <taxon>Pezizomycotina</taxon>
        <taxon>Sordariomycetes</taxon>
        <taxon>Xylariomycetidae</taxon>
        <taxon>Amphisphaeriales</taxon>
        <taxon>Sporocadaceae</taxon>
        <taxon>Pestalotiopsis</taxon>
    </lineage>
</organism>
<dbReference type="PANTHER" id="PTHR47782">
    <property type="entry name" value="ZN(II)2CYS6 TRANSCRIPTION FACTOR (EUROFUNG)-RELATED"/>
    <property type="match status" value="1"/>
</dbReference>
<keyword evidence="10" id="KW-1185">Reference proteome</keyword>
<dbReference type="SUPFAM" id="SSF57701">
    <property type="entry name" value="Zn2/Cys6 DNA-binding domain"/>
    <property type="match status" value="1"/>
</dbReference>
<dbReference type="HOGENOM" id="CLU_012331_1_0_1"/>
<comment type="subcellular location">
    <subcellularLocation>
        <location evidence="1">Nucleus</location>
    </subcellularLocation>
</comment>
<dbReference type="GO" id="GO:0005634">
    <property type="term" value="C:nucleus"/>
    <property type="evidence" value="ECO:0007669"/>
    <property type="project" value="UniProtKB-SubCell"/>
</dbReference>
<gene>
    <name evidence="9" type="ORF">PFICI_00484</name>
</gene>
<dbReference type="OrthoDB" id="189997at2759"/>
<dbReference type="PANTHER" id="PTHR47782:SF12">
    <property type="entry name" value="ZN(II)2CYS6 TRANSCRIPTION FACTOR (EUROFUNG)"/>
    <property type="match status" value="1"/>
</dbReference>
<feature type="domain" description="Zn(2)-C6 fungal-type" evidence="8">
    <location>
        <begin position="30"/>
        <end position="60"/>
    </location>
</feature>
<dbReference type="GO" id="GO:0043565">
    <property type="term" value="F:sequence-specific DNA binding"/>
    <property type="evidence" value="ECO:0007669"/>
    <property type="project" value="TreeGrafter"/>
</dbReference>
<dbReference type="GeneID" id="19265497"/>